<feature type="signal peptide" evidence="2">
    <location>
        <begin position="1"/>
        <end position="23"/>
    </location>
</feature>
<dbReference type="AlphaFoldDB" id="A0A0L8J9S6"/>
<comment type="caution">
    <text evidence="3">The sequence shown here is derived from an EMBL/GenBank/DDBJ whole genome shotgun (WGS) entry which is preliminary data.</text>
</comment>
<dbReference type="Proteomes" id="UP000037023">
    <property type="component" value="Unassembled WGS sequence"/>
</dbReference>
<organism evidence="3 4">
    <name type="scientific">Streptomyces viridochromogenes</name>
    <dbReference type="NCBI Taxonomy" id="1938"/>
    <lineage>
        <taxon>Bacteria</taxon>
        <taxon>Bacillati</taxon>
        <taxon>Actinomycetota</taxon>
        <taxon>Actinomycetes</taxon>
        <taxon>Kitasatosporales</taxon>
        <taxon>Streptomycetaceae</taxon>
        <taxon>Streptomyces</taxon>
    </lineage>
</organism>
<feature type="chain" id="PRO_5039624735" description="Lipoprotein" evidence="2">
    <location>
        <begin position="24"/>
        <end position="171"/>
    </location>
</feature>
<accession>A0A0L8J9S6</accession>
<dbReference type="EMBL" id="LGUP01000394">
    <property type="protein sequence ID" value="KOG10269.1"/>
    <property type="molecule type" value="Genomic_DNA"/>
</dbReference>
<evidence type="ECO:0000256" key="1">
    <source>
        <dbReference type="SAM" id="MobiDB-lite"/>
    </source>
</evidence>
<name>A0A0L8J9S6_STRVR</name>
<evidence type="ECO:0000313" key="4">
    <source>
        <dbReference type="Proteomes" id="UP000037023"/>
    </source>
</evidence>
<dbReference type="InterPro" id="IPR005297">
    <property type="entry name" value="Lipoprotein_repeat"/>
</dbReference>
<proteinExistence type="predicted"/>
<dbReference type="GO" id="GO:0043448">
    <property type="term" value="P:alkane catabolic process"/>
    <property type="evidence" value="ECO:0007669"/>
    <property type="project" value="TreeGrafter"/>
</dbReference>
<gene>
    <name evidence="3" type="ORF">ADK34_35630</name>
</gene>
<reference evidence="3 4" key="1">
    <citation type="submission" date="2015-06" db="EMBL/GenBank/DDBJ databases">
        <authorList>
            <person name="Hoefler B.C."/>
            <person name="Straight P.D."/>
        </authorList>
    </citation>
    <scope>NUCLEOTIDE SEQUENCE [LARGE SCALE GENOMIC DNA]</scope>
    <source>
        <strain evidence="3 4">NRRL 3427</strain>
    </source>
</reference>
<evidence type="ECO:0008006" key="5">
    <source>
        <dbReference type="Google" id="ProtNLM"/>
    </source>
</evidence>
<evidence type="ECO:0000313" key="3">
    <source>
        <dbReference type="EMBL" id="KOG10269.1"/>
    </source>
</evidence>
<dbReference type="PANTHER" id="PTHR39335">
    <property type="entry name" value="BLL4220 PROTEIN"/>
    <property type="match status" value="1"/>
</dbReference>
<dbReference type="Pfam" id="PF03640">
    <property type="entry name" value="Lipoprotein_15"/>
    <property type="match status" value="2"/>
</dbReference>
<dbReference type="PROSITE" id="PS51257">
    <property type="entry name" value="PROKAR_LIPOPROTEIN"/>
    <property type="match status" value="1"/>
</dbReference>
<evidence type="ECO:0000256" key="2">
    <source>
        <dbReference type="SAM" id="SignalP"/>
    </source>
</evidence>
<keyword evidence="2" id="KW-0732">Signal</keyword>
<sequence length="171" mass="17521">MSVSRTTLTLAVPLISLSLFALTACGGGIGDDSAVSGRPSTAAGPPRDPAQASLPHSVRVADSTLGPILVDGTGRTLYGFTKDRPGAGNCDAACIAVWPALTAPRVEAGTGTDARLLGKNTLTRETAQATYGDWPLYYYVGDTVPGDVTGQGLDGEWFVIGADGKLIKRGV</sequence>
<dbReference type="PATRIC" id="fig|1938.6.peg.7692"/>
<protein>
    <recommendedName>
        <fullName evidence="5">Lipoprotein</fullName>
    </recommendedName>
</protein>
<dbReference type="PANTHER" id="PTHR39335:SF1">
    <property type="entry name" value="BLL4220 PROTEIN"/>
    <property type="match status" value="1"/>
</dbReference>
<feature type="region of interest" description="Disordered" evidence="1">
    <location>
        <begin position="35"/>
        <end position="54"/>
    </location>
</feature>